<keyword evidence="4" id="KW-0560">Oxidoreductase</keyword>
<dbReference type="PANTHER" id="PTHR43735:SF3">
    <property type="entry name" value="FERROPTOSIS SUPPRESSOR PROTEIN 1"/>
    <property type="match status" value="1"/>
</dbReference>
<dbReference type="RefSeq" id="XP_062651489.1">
    <property type="nucleotide sequence ID" value="XM_062796911.1"/>
</dbReference>
<comment type="similarity">
    <text evidence="1">Belongs to the FAD-dependent oxidoreductase family.</text>
</comment>
<feature type="domain" description="FAD/NAD(P)-binding" evidence="5">
    <location>
        <begin position="4"/>
        <end position="296"/>
    </location>
</feature>
<dbReference type="GeneID" id="87833679"/>
<dbReference type="GO" id="GO:0050660">
    <property type="term" value="F:flavin adenine dinucleotide binding"/>
    <property type="evidence" value="ECO:0007669"/>
    <property type="project" value="TreeGrafter"/>
</dbReference>
<dbReference type="Proteomes" id="UP001302602">
    <property type="component" value="Unassembled WGS sequence"/>
</dbReference>
<gene>
    <name evidence="6" type="ORF">N657DRAFT_687942</name>
</gene>
<evidence type="ECO:0000256" key="3">
    <source>
        <dbReference type="ARBA" id="ARBA00022827"/>
    </source>
</evidence>
<dbReference type="AlphaFoldDB" id="A0AAN6Z7R3"/>
<dbReference type="InterPro" id="IPR023753">
    <property type="entry name" value="FAD/NAD-binding_dom"/>
</dbReference>
<dbReference type="PRINTS" id="PR00469">
    <property type="entry name" value="PNDRDTASEII"/>
</dbReference>
<accession>A0AAN6Z7R3</accession>
<evidence type="ECO:0000313" key="7">
    <source>
        <dbReference type="Proteomes" id="UP001302602"/>
    </source>
</evidence>
<keyword evidence="2" id="KW-0285">Flavoprotein</keyword>
<dbReference type="Gene3D" id="3.50.50.100">
    <property type="match status" value="1"/>
</dbReference>
<reference evidence="6" key="2">
    <citation type="submission" date="2023-05" db="EMBL/GenBank/DDBJ databases">
        <authorList>
            <consortium name="Lawrence Berkeley National Laboratory"/>
            <person name="Steindorff A."/>
            <person name="Hensen N."/>
            <person name="Bonometti L."/>
            <person name="Westerberg I."/>
            <person name="Brannstrom I.O."/>
            <person name="Guillou S."/>
            <person name="Cros-Aarteil S."/>
            <person name="Calhoun S."/>
            <person name="Haridas S."/>
            <person name="Kuo A."/>
            <person name="Mondo S."/>
            <person name="Pangilinan J."/>
            <person name="Riley R."/>
            <person name="Labutti K."/>
            <person name="Andreopoulos B."/>
            <person name="Lipzen A."/>
            <person name="Chen C."/>
            <person name="Yanf M."/>
            <person name="Daum C."/>
            <person name="Ng V."/>
            <person name="Clum A."/>
            <person name="Ohm R."/>
            <person name="Martin F."/>
            <person name="Silar P."/>
            <person name="Natvig D."/>
            <person name="Lalanne C."/>
            <person name="Gautier V."/>
            <person name="Ament-Velasquez S.L."/>
            <person name="Kruys A."/>
            <person name="Hutchinson M.I."/>
            <person name="Powell A.J."/>
            <person name="Barry K."/>
            <person name="Miller A.N."/>
            <person name="Grigoriev I.V."/>
            <person name="Debuchy R."/>
            <person name="Gladieux P."/>
            <person name="Thoren M.H."/>
            <person name="Johannesson H."/>
        </authorList>
    </citation>
    <scope>NUCLEOTIDE SEQUENCE</scope>
    <source>
        <strain evidence="6">CBS 731.68</strain>
    </source>
</reference>
<evidence type="ECO:0000256" key="4">
    <source>
        <dbReference type="ARBA" id="ARBA00023002"/>
    </source>
</evidence>
<evidence type="ECO:0000259" key="5">
    <source>
        <dbReference type="Pfam" id="PF07992"/>
    </source>
</evidence>
<proteinExistence type="inferred from homology"/>
<keyword evidence="7" id="KW-1185">Reference proteome</keyword>
<dbReference type="Pfam" id="PF07992">
    <property type="entry name" value="Pyr_redox_2"/>
    <property type="match status" value="1"/>
</dbReference>
<dbReference type="GO" id="GO:0004174">
    <property type="term" value="F:electron-transferring-flavoprotein dehydrogenase activity"/>
    <property type="evidence" value="ECO:0007669"/>
    <property type="project" value="TreeGrafter"/>
</dbReference>
<sequence>MVRTIVILGASYTGVPIAHYLLKHTIAKVESLKVIIVAPNTHMYWNVAAVRGILPGLMDDNKLFLPLAPAFAKYPSDRYELVRGVAERVDPASNIVEVRGNDGSSRTIRYDELVIATGSSFKSEMPFKNLGSTEKTKEALHSWAQRIKSAKSIVVAGAGPTGVEVAGELGQAYGVTGKKQITLICDQDLPFSSKFRREVRETAKKELERLKVKVITGAKVTFSPTPSPSSKTVTISNTSTSEKTTLQVDLVIPTFGIVPNTSYLPPSMLDTRGFVKQTRFLRAEGHADIFVVGDARNLEESQGVHADAQLVHVVKLIEARLLGQGGAAGGVAEYKPADKVVFAATLGPNKGTGQMGNWKIWSWLVTMLKGKHLGTNYAGAFVRGERTAGVKDW</sequence>
<comment type="caution">
    <text evidence="6">The sequence shown here is derived from an EMBL/GenBank/DDBJ whole genome shotgun (WGS) entry which is preliminary data.</text>
</comment>
<dbReference type="InterPro" id="IPR036188">
    <property type="entry name" value="FAD/NAD-bd_sf"/>
</dbReference>
<dbReference type="EMBL" id="MU853224">
    <property type="protein sequence ID" value="KAK4127718.1"/>
    <property type="molecule type" value="Genomic_DNA"/>
</dbReference>
<keyword evidence="3" id="KW-0274">FAD</keyword>
<dbReference type="PRINTS" id="PR00368">
    <property type="entry name" value="FADPNR"/>
</dbReference>
<organism evidence="6 7">
    <name type="scientific">Parathielavia appendiculata</name>
    <dbReference type="NCBI Taxonomy" id="2587402"/>
    <lineage>
        <taxon>Eukaryota</taxon>
        <taxon>Fungi</taxon>
        <taxon>Dikarya</taxon>
        <taxon>Ascomycota</taxon>
        <taxon>Pezizomycotina</taxon>
        <taxon>Sordariomycetes</taxon>
        <taxon>Sordariomycetidae</taxon>
        <taxon>Sordariales</taxon>
        <taxon>Chaetomiaceae</taxon>
        <taxon>Parathielavia</taxon>
    </lineage>
</organism>
<evidence type="ECO:0000313" key="6">
    <source>
        <dbReference type="EMBL" id="KAK4127718.1"/>
    </source>
</evidence>
<dbReference type="SUPFAM" id="SSF51905">
    <property type="entry name" value="FAD/NAD(P)-binding domain"/>
    <property type="match status" value="1"/>
</dbReference>
<evidence type="ECO:0000256" key="1">
    <source>
        <dbReference type="ARBA" id="ARBA00006442"/>
    </source>
</evidence>
<dbReference type="PANTHER" id="PTHR43735">
    <property type="entry name" value="APOPTOSIS-INDUCING FACTOR 1"/>
    <property type="match status" value="1"/>
</dbReference>
<name>A0AAN6Z7R3_9PEZI</name>
<evidence type="ECO:0000256" key="2">
    <source>
        <dbReference type="ARBA" id="ARBA00022630"/>
    </source>
</evidence>
<reference evidence="6" key="1">
    <citation type="journal article" date="2023" name="Mol. Phylogenet. Evol.">
        <title>Genome-scale phylogeny and comparative genomics of the fungal order Sordariales.</title>
        <authorList>
            <person name="Hensen N."/>
            <person name="Bonometti L."/>
            <person name="Westerberg I."/>
            <person name="Brannstrom I.O."/>
            <person name="Guillou S."/>
            <person name="Cros-Aarteil S."/>
            <person name="Calhoun S."/>
            <person name="Haridas S."/>
            <person name="Kuo A."/>
            <person name="Mondo S."/>
            <person name="Pangilinan J."/>
            <person name="Riley R."/>
            <person name="LaButti K."/>
            <person name="Andreopoulos B."/>
            <person name="Lipzen A."/>
            <person name="Chen C."/>
            <person name="Yan M."/>
            <person name="Daum C."/>
            <person name="Ng V."/>
            <person name="Clum A."/>
            <person name="Steindorff A."/>
            <person name="Ohm R.A."/>
            <person name="Martin F."/>
            <person name="Silar P."/>
            <person name="Natvig D.O."/>
            <person name="Lalanne C."/>
            <person name="Gautier V."/>
            <person name="Ament-Velasquez S.L."/>
            <person name="Kruys A."/>
            <person name="Hutchinson M.I."/>
            <person name="Powell A.J."/>
            <person name="Barry K."/>
            <person name="Miller A.N."/>
            <person name="Grigoriev I.V."/>
            <person name="Debuchy R."/>
            <person name="Gladieux P."/>
            <person name="Hiltunen Thoren M."/>
            <person name="Johannesson H."/>
        </authorList>
    </citation>
    <scope>NUCLEOTIDE SEQUENCE</scope>
    <source>
        <strain evidence="6">CBS 731.68</strain>
    </source>
</reference>
<protein>
    <submittedName>
        <fullName evidence="6">FAD/NAD(P)-binding domain-containing protein</fullName>
    </submittedName>
</protein>
<dbReference type="GO" id="GO:0005737">
    <property type="term" value="C:cytoplasm"/>
    <property type="evidence" value="ECO:0007669"/>
    <property type="project" value="TreeGrafter"/>
</dbReference>